<protein>
    <submittedName>
        <fullName evidence="12">ABC transporter</fullName>
    </submittedName>
</protein>
<proteinExistence type="predicted"/>
<evidence type="ECO:0000313" key="12">
    <source>
        <dbReference type="EMBL" id="RCK25088.1"/>
    </source>
</evidence>
<keyword evidence="8" id="KW-1278">Translocase</keyword>
<gene>
    <name evidence="12" type="ORF">TH6_00180</name>
</gene>
<dbReference type="PROSITE" id="PS50893">
    <property type="entry name" value="ABC_TRANSPORTER_2"/>
    <property type="match status" value="2"/>
</dbReference>
<dbReference type="GO" id="GO:0005886">
    <property type="term" value="C:plasma membrane"/>
    <property type="evidence" value="ECO:0007669"/>
    <property type="project" value="UniProtKB-SubCell"/>
</dbReference>
<comment type="subcellular location">
    <subcellularLocation>
        <location evidence="1">Cell membrane</location>
        <topology evidence="1">Peripheral membrane protein</topology>
    </subcellularLocation>
</comment>
<evidence type="ECO:0000256" key="5">
    <source>
        <dbReference type="ARBA" id="ARBA00022737"/>
    </source>
</evidence>
<evidence type="ECO:0000259" key="11">
    <source>
        <dbReference type="PROSITE" id="PS50893"/>
    </source>
</evidence>
<dbReference type="CDD" id="cd03216">
    <property type="entry name" value="ABC_Carb_Monos_I"/>
    <property type="match status" value="1"/>
</dbReference>
<dbReference type="AlphaFoldDB" id="A0A367VIN5"/>
<evidence type="ECO:0000256" key="10">
    <source>
        <dbReference type="SAM" id="MobiDB-lite"/>
    </source>
</evidence>
<keyword evidence="9" id="KW-0472">Membrane</keyword>
<dbReference type="Pfam" id="PF00005">
    <property type="entry name" value="ABC_tran"/>
    <property type="match status" value="2"/>
</dbReference>
<dbReference type="CDD" id="cd03215">
    <property type="entry name" value="ABC_Carb_Monos_II"/>
    <property type="match status" value="1"/>
</dbReference>
<feature type="domain" description="ABC transporter" evidence="11">
    <location>
        <begin position="274"/>
        <end position="521"/>
    </location>
</feature>
<dbReference type="EMBL" id="JPWB01000001">
    <property type="protein sequence ID" value="RCK25088.1"/>
    <property type="molecule type" value="Genomic_DNA"/>
</dbReference>
<sequence length="543" mass="58019">MGVATVTSTTGETGTEAMKGAGPAQLEVRGVTKAFPGCLANDDISFRIEPGEIHALLGENGAGKSTLVKIIYGVLQADEGELIWEGKPVTIHSPHDAREMGIGLVFQHFSLFETMTVLENIALAMNDVRDMDALRKQVLEVEKTYGLPLDPDRHVYTLSVGERQRIEIVRCLLQNPKLLILDEPTSVLTPQEVEKLFETLRRLADEGCAILYISHKLHEVKALCQKATVLRGGKVVAGCDPREETAKSMAEMMIGQKLTAPDRGEARTFGDVRLAVADLSLASDEQFGTDLKGINLEVRGGEIMGVAGVAGNGQNELFRALAGETEQEAAPDSIKIDGTSVAHFGPRRRRRLGATFVPEERNGHGAVPDMSLSENGFLTAFRRMALAAKGLIREVPTKSFADNIIKTFDVRTTGSGAEAGSLSGGNLQKFIVGREILQDPGVLVISQPTWGVDAGAASAIHQALLDLAAKGTAVLVISQDLDEIFAICDSVVVMAEGKMSKPRPMADVSIEEIGLLMGGLHDLEGNATPANDTQVEGGRVGQA</sequence>
<evidence type="ECO:0000256" key="4">
    <source>
        <dbReference type="ARBA" id="ARBA00022597"/>
    </source>
</evidence>
<evidence type="ECO:0000256" key="9">
    <source>
        <dbReference type="ARBA" id="ARBA00023136"/>
    </source>
</evidence>
<dbReference type="PROSITE" id="PS00211">
    <property type="entry name" value="ABC_TRANSPORTER_1"/>
    <property type="match status" value="2"/>
</dbReference>
<dbReference type="GO" id="GO:0005524">
    <property type="term" value="F:ATP binding"/>
    <property type="evidence" value="ECO:0007669"/>
    <property type="project" value="UniProtKB-KW"/>
</dbReference>
<keyword evidence="4" id="KW-0762">Sugar transport</keyword>
<dbReference type="InterPro" id="IPR017871">
    <property type="entry name" value="ABC_transporter-like_CS"/>
</dbReference>
<reference evidence="12 13" key="1">
    <citation type="submission" date="2014-07" db="EMBL/GenBank/DDBJ databases">
        <title>Draft genome sequence of Thalassospira profundimaris R8-17.</title>
        <authorList>
            <person name="Lai Q."/>
            <person name="Shao Z."/>
        </authorList>
    </citation>
    <scope>NUCLEOTIDE SEQUENCE [LARGE SCALE GENOMIC DNA]</scope>
    <source>
        <strain evidence="12 13">R8-17</strain>
    </source>
</reference>
<evidence type="ECO:0000313" key="13">
    <source>
        <dbReference type="Proteomes" id="UP000253061"/>
    </source>
</evidence>
<dbReference type="InterPro" id="IPR027417">
    <property type="entry name" value="P-loop_NTPase"/>
</dbReference>
<accession>A0A367VIN5</accession>
<keyword evidence="6" id="KW-0547">Nucleotide-binding</keyword>
<keyword evidence="7" id="KW-0067">ATP-binding</keyword>
<dbReference type="GO" id="GO:0016887">
    <property type="term" value="F:ATP hydrolysis activity"/>
    <property type="evidence" value="ECO:0007669"/>
    <property type="project" value="InterPro"/>
</dbReference>
<keyword evidence="2" id="KW-0813">Transport</keyword>
<dbReference type="InterPro" id="IPR003593">
    <property type="entry name" value="AAA+_ATPase"/>
</dbReference>
<feature type="compositionally biased region" description="Low complexity" evidence="10">
    <location>
        <begin position="1"/>
        <end position="17"/>
    </location>
</feature>
<dbReference type="SUPFAM" id="SSF52540">
    <property type="entry name" value="P-loop containing nucleoside triphosphate hydrolases"/>
    <property type="match status" value="2"/>
</dbReference>
<dbReference type="PANTHER" id="PTHR43790:SF4">
    <property type="entry name" value="GUANOSINE IMPORT ATP-BINDING PROTEIN NUPO"/>
    <property type="match status" value="1"/>
</dbReference>
<evidence type="ECO:0000256" key="8">
    <source>
        <dbReference type="ARBA" id="ARBA00022967"/>
    </source>
</evidence>
<evidence type="ECO:0000256" key="6">
    <source>
        <dbReference type="ARBA" id="ARBA00022741"/>
    </source>
</evidence>
<dbReference type="InterPro" id="IPR050107">
    <property type="entry name" value="ABC_carbohydrate_import_ATPase"/>
</dbReference>
<keyword evidence="5" id="KW-0677">Repeat</keyword>
<evidence type="ECO:0000256" key="3">
    <source>
        <dbReference type="ARBA" id="ARBA00022475"/>
    </source>
</evidence>
<dbReference type="SMART" id="SM00382">
    <property type="entry name" value="AAA"/>
    <property type="match status" value="1"/>
</dbReference>
<feature type="region of interest" description="Disordered" evidence="10">
    <location>
        <begin position="1"/>
        <end position="20"/>
    </location>
</feature>
<keyword evidence="3" id="KW-1003">Cell membrane</keyword>
<dbReference type="FunFam" id="3.40.50.300:FF:000127">
    <property type="entry name" value="Ribose import ATP-binding protein RbsA"/>
    <property type="match status" value="1"/>
</dbReference>
<comment type="caution">
    <text evidence="12">The sequence shown here is derived from an EMBL/GenBank/DDBJ whole genome shotgun (WGS) entry which is preliminary data.</text>
</comment>
<evidence type="ECO:0000256" key="2">
    <source>
        <dbReference type="ARBA" id="ARBA00022448"/>
    </source>
</evidence>
<organism evidence="12 13">
    <name type="scientific">Thalassospira profundimaris</name>
    <dbReference type="NCBI Taxonomy" id="502049"/>
    <lineage>
        <taxon>Bacteria</taxon>
        <taxon>Pseudomonadati</taxon>
        <taxon>Pseudomonadota</taxon>
        <taxon>Alphaproteobacteria</taxon>
        <taxon>Rhodospirillales</taxon>
        <taxon>Thalassospiraceae</taxon>
        <taxon>Thalassospira</taxon>
    </lineage>
</organism>
<dbReference type="Proteomes" id="UP000253061">
    <property type="component" value="Unassembled WGS sequence"/>
</dbReference>
<feature type="domain" description="ABC transporter" evidence="11">
    <location>
        <begin position="26"/>
        <end position="257"/>
    </location>
</feature>
<dbReference type="Gene3D" id="3.40.50.300">
    <property type="entry name" value="P-loop containing nucleotide triphosphate hydrolases"/>
    <property type="match status" value="2"/>
</dbReference>
<dbReference type="PANTHER" id="PTHR43790">
    <property type="entry name" value="CARBOHYDRATE TRANSPORT ATP-BINDING PROTEIN MG119-RELATED"/>
    <property type="match status" value="1"/>
</dbReference>
<dbReference type="InterPro" id="IPR003439">
    <property type="entry name" value="ABC_transporter-like_ATP-bd"/>
</dbReference>
<evidence type="ECO:0000256" key="1">
    <source>
        <dbReference type="ARBA" id="ARBA00004202"/>
    </source>
</evidence>
<name>A0A367VIN5_9PROT</name>
<evidence type="ECO:0000256" key="7">
    <source>
        <dbReference type="ARBA" id="ARBA00022840"/>
    </source>
</evidence>